<feature type="transmembrane region" description="Helical" evidence="2">
    <location>
        <begin position="195"/>
        <end position="217"/>
    </location>
</feature>
<reference evidence="4" key="1">
    <citation type="submission" date="2019-08" db="EMBL/GenBank/DDBJ databases">
        <title>The improved chromosome-level genome for the pearl oyster Pinctada fucata martensii using PacBio sequencing and Hi-C.</title>
        <authorList>
            <person name="Zheng Z."/>
        </authorList>
    </citation>
    <scope>NUCLEOTIDE SEQUENCE</scope>
    <source>
        <strain evidence="4">ZZ-2019</strain>
        <tissue evidence="4">Adductor muscle</tissue>
    </source>
</reference>
<sequence length="845" mass="98312">MALQFIILFIHLIPATEAFSLQRFNCSYQNNDTECQVLFQQLASDSKTKMIYIHLNNHNASSQQDEIFGVIPDKEEPKPTTFVWVNKSSEHMMTFPEDFHSLTFGLLADNIYELNINMSTELNVLVNMSTVTNETNKFLFSRLILNISVGLLCEEDTKDVHFQYLYELSVFRPENDYLCLTTYDKVGRRISRNSMPFIIISVVCILCILWFPMLFALTDQNKYQLKRQRPNRFLNMPSLLNSMCGYMRDEDDSLTTSKSYDPSEVPYGPQRIFIALFHRNYTKEYGMATIHLNFTIFIVLVISVPSYILIIFNKEFMQISFGIRGYSSLTHIIGIFISSLWFVILFGFAMPLCCKNYTYCFDLHAFLKGKKCAKKISFSEILKEIPESNYFHNMINRQLIVFHPKLWYWVIKMTFSETKYKAWNECKKGILIIPCVLCNILLQIIWTLPSVWYLFDFFFIIMSKLIFKIKCKRNCLKIIRILLATFFASILISISFLFLFLRWSILAVIPLVIKVFCYTFFIALPFTNIDNVGMIISYTVLITYWIRLYTTLIGLYHELLKIIFKLHEESKMQLNVNFVAIAEFDFVADHVFPFREQLFYIVSKIFLTGICFLITVTQSTTYKQTDGLLQFDSLTSFIFIILFPTITAIVSSTSNEQKVILMKEEIRKWSEKWYTEIDSIENENHRRLSISNISNKEESMSNISNNEESMSNISNKEESMSNISNKEESMSSISNKEESMSNISNKEESMSNISNKEESMSSISNKEESMSNISNKEESMSNISNKEESMSSISYKEESMSNISNKEESMSSISNKEESMSSISNKEEDASIIHDATNDMVLKHE</sequence>
<feature type="transmembrane region" description="Helical" evidence="2">
    <location>
        <begin position="507"/>
        <end position="526"/>
    </location>
</feature>
<feature type="compositionally biased region" description="Basic and acidic residues" evidence="1">
    <location>
        <begin position="715"/>
        <end position="832"/>
    </location>
</feature>
<evidence type="ECO:0000256" key="1">
    <source>
        <dbReference type="SAM" id="MobiDB-lite"/>
    </source>
</evidence>
<keyword evidence="2" id="KW-0472">Membrane</keyword>
<gene>
    <name evidence="4" type="ORF">FSP39_008763</name>
</gene>
<organism evidence="4 5">
    <name type="scientific">Pinctada imbricata</name>
    <name type="common">Atlantic pearl-oyster</name>
    <name type="synonym">Pinctada martensii</name>
    <dbReference type="NCBI Taxonomy" id="66713"/>
    <lineage>
        <taxon>Eukaryota</taxon>
        <taxon>Metazoa</taxon>
        <taxon>Spiralia</taxon>
        <taxon>Lophotrochozoa</taxon>
        <taxon>Mollusca</taxon>
        <taxon>Bivalvia</taxon>
        <taxon>Autobranchia</taxon>
        <taxon>Pteriomorphia</taxon>
        <taxon>Pterioida</taxon>
        <taxon>Pterioidea</taxon>
        <taxon>Pteriidae</taxon>
        <taxon>Pinctada</taxon>
    </lineage>
</organism>
<name>A0AA89BUM3_PINIB</name>
<feature type="transmembrane region" description="Helical" evidence="2">
    <location>
        <begin position="481"/>
        <end position="501"/>
    </location>
</feature>
<feature type="region of interest" description="Disordered" evidence="1">
    <location>
        <begin position="696"/>
        <end position="845"/>
    </location>
</feature>
<comment type="caution">
    <text evidence="4">The sequence shown here is derived from an EMBL/GenBank/DDBJ whole genome shotgun (WGS) entry which is preliminary data.</text>
</comment>
<evidence type="ECO:0000256" key="2">
    <source>
        <dbReference type="SAM" id="Phobius"/>
    </source>
</evidence>
<feature type="compositionally biased region" description="Low complexity" evidence="1">
    <location>
        <begin position="696"/>
        <end position="714"/>
    </location>
</feature>
<feature type="transmembrane region" description="Helical" evidence="2">
    <location>
        <begin position="429"/>
        <end position="446"/>
    </location>
</feature>
<feature type="transmembrane region" description="Helical" evidence="2">
    <location>
        <begin position="628"/>
        <end position="650"/>
    </location>
</feature>
<keyword evidence="3" id="KW-0732">Signal</keyword>
<feature type="transmembrane region" description="Helical" evidence="2">
    <location>
        <begin position="598"/>
        <end position="616"/>
    </location>
</feature>
<feature type="transmembrane region" description="Helical" evidence="2">
    <location>
        <begin position="292"/>
        <end position="312"/>
    </location>
</feature>
<feature type="transmembrane region" description="Helical" evidence="2">
    <location>
        <begin position="538"/>
        <end position="556"/>
    </location>
</feature>
<accession>A0AA89BUM3</accession>
<feature type="transmembrane region" description="Helical" evidence="2">
    <location>
        <begin position="452"/>
        <end position="469"/>
    </location>
</feature>
<keyword evidence="5" id="KW-1185">Reference proteome</keyword>
<protein>
    <submittedName>
        <fullName evidence="4">Uncharacterized protein</fullName>
    </submittedName>
</protein>
<evidence type="ECO:0000313" key="5">
    <source>
        <dbReference type="Proteomes" id="UP001186944"/>
    </source>
</evidence>
<feature type="transmembrane region" description="Helical" evidence="2">
    <location>
        <begin position="332"/>
        <end position="354"/>
    </location>
</feature>
<evidence type="ECO:0000313" key="4">
    <source>
        <dbReference type="EMBL" id="KAK3082908.1"/>
    </source>
</evidence>
<proteinExistence type="predicted"/>
<dbReference type="Proteomes" id="UP001186944">
    <property type="component" value="Unassembled WGS sequence"/>
</dbReference>
<feature type="signal peptide" evidence="3">
    <location>
        <begin position="1"/>
        <end position="18"/>
    </location>
</feature>
<keyword evidence="2" id="KW-1133">Transmembrane helix</keyword>
<feature type="chain" id="PRO_5041735779" evidence="3">
    <location>
        <begin position="19"/>
        <end position="845"/>
    </location>
</feature>
<dbReference type="EMBL" id="VSWD01000014">
    <property type="protein sequence ID" value="KAK3082908.1"/>
    <property type="molecule type" value="Genomic_DNA"/>
</dbReference>
<evidence type="ECO:0000256" key="3">
    <source>
        <dbReference type="SAM" id="SignalP"/>
    </source>
</evidence>
<dbReference type="AlphaFoldDB" id="A0AA89BUM3"/>
<keyword evidence="2" id="KW-0812">Transmembrane</keyword>